<evidence type="ECO:0000313" key="20">
    <source>
        <dbReference type="Proteomes" id="UP001412239"/>
    </source>
</evidence>
<dbReference type="Pfam" id="PF12678">
    <property type="entry name" value="zf-rbx1"/>
    <property type="match status" value="1"/>
</dbReference>
<evidence type="ECO:0000256" key="16">
    <source>
        <dbReference type="SAM" id="MobiDB-lite"/>
    </source>
</evidence>
<dbReference type="InterPro" id="IPR050731">
    <property type="entry name" value="HRD1_E3_ubiq-ligases"/>
</dbReference>
<dbReference type="PANTHER" id="PTHR22763:SF184">
    <property type="entry name" value="E3 UBIQUITIN-PROTEIN LIGASE SYNOVIOLIN"/>
    <property type="match status" value="1"/>
</dbReference>
<proteinExistence type="inferred from homology"/>
<dbReference type="GO" id="GO:0036503">
    <property type="term" value="P:ERAD pathway"/>
    <property type="evidence" value="ECO:0007669"/>
    <property type="project" value="TreeGrafter"/>
</dbReference>
<feature type="region of interest" description="Disordered" evidence="16">
    <location>
        <begin position="1013"/>
        <end position="1039"/>
    </location>
</feature>
<evidence type="ECO:0000256" key="5">
    <source>
        <dbReference type="ARBA" id="ARBA00012483"/>
    </source>
</evidence>
<feature type="region of interest" description="Disordered" evidence="16">
    <location>
        <begin position="546"/>
        <end position="636"/>
    </location>
</feature>
<dbReference type="PANTHER" id="PTHR22763">
    <property type="entry name" value="RING ZINC FINGER PROTEIN"/>
    <property type="match status" value="1"/>
</dbReference>
<dbReference type="Proteomes" id="UP001412239">
    <property type="component" value="Unassembled WGS sequence"/>
</dbReference>
<dbReference type="GO" id="GO:0005789">
    <property type="term" value="C:endoplasmic reticulum membrane"/>
    <property type="evidence" value="ECO:0007669"/>
    <property type="project" value="UniProtKB-SubCell"/>
</dbReference>
<feature type="transmembrane region" description="Helical" evidence="17">
    <location>
        <begin position="280"/>
        <end position="299"/>
    </location>
</feature>
<dbReference type="GO" id="GO:0008270">
    <property type="term" value="F:zinc ion binding"/>
    <property type="evidence" value="ECO:0007669"/>
    <property type="project" value="UniProtKB-KW"/>
</dbReference>
<evidence type="ECO:0000256" key="2">
    <source>
        <dbReference type="ARBA" id="ARBA00004477"/>
    </source>
</evidence>
<dbReference type="Pfam" id="PF25563">
    <property type="entry name" value="TPR_SYVN1_N"/>
    <property type="match status" value="1"/>
</dbReference>
<dbReference type="InterPro" id="IPR057992">
    <property type="entry name" value="TPR_SYVN1_N"/>
</dbReference>
<reference evidence="19" key="1">
    <citation type="submission" date="2015-10" db="EMBL/GenBank/DDBJ databases">
        <authorList>
            <person name="Regsiter A."/>
            <person name="william w."/>
        </authorList>
    </citation>
    <scope>NUCLEOTIDE SEQUENCE</scope>
    <source>
        <strain evidence="19">Montdore</strain>
    </source>
</reference>
<comment type="similarity">
    <text evidence="4">Belongs to the HRD1 family.</text>
</comment>
<dbReference type="SMART" id="SM00184">
    <property type="entry name" value="RING"/>
    <property type="match status" value="1"/>
</dbReference>
<evidence type="ECO:0000256" key="12">
    <source>
        <dbReference type="ARBA" id="ARBA00022833"/>
    </source>
</evidence>
<dbReference type="AlphaFoldDB" id="A0A292PKP0"/>
<evidence type="ECO:0000256" key="9">
    <source>
        <dbReference type="ARBA" id="ARBA00022771"/>
    </source>
</evidence>
<feature type="compositionally biased region" description="Low complexity" evidence="16">
    <location>
        <begin position="621"/>
        <end position="636"/>
    </location>
</feature>
<evidence type="ECO:0000256" key="17">
    <source>
        <dbReference type="SAM" id="Phobius"/>
    </source>
</evidence>
<dbReference type="EMBL" id="LN891256">
    <property type="protein sequence ID" value="CUS07053.1"/>
    <property type="molecule type" value="Genomic_DNA"/>
</dbReference>
<name>A0A292PKP0_9PEZI</name>
<feature type="transmembrane region" description="Helical" evidence="17">
    <location>
        <begin position="100"/>
        <end position="120"/>
    </location>
</feature>
<evidence type="ECO:0000259" key="18">
    <source>
        <dbReference type="PROSITE" id="PS50089"/>
    </source>
</evidence>
<evidence type="ECO:0000313" key="19">
    <source>
        <dbReference type="EMBL" id="CUS07053.1"/>
    </source>
</evidence>
<organism evidence="19 20">
    <name type="scientific">Tuber aestivum</name>
    <name type="common">summer truffle</name>
    <dbReference type="NCBI Taxonomy" id="59557"/>
    <lineage>
        <taxon>Eukaryota</taxon>
        <taxon>Fungi</taxon>
        <taxon>Dikarya</taxon>
        <taxon>Ascomycota</taxon>
        <taxon>Pezizomycotina</taxon>
        <taxon>Pezizomycetes</taxon>
        <taxon>Pezizales</taxon>
        <taxon>Tuberaceae</taxon>
        <taxon>Tuber</taxon>
    </lineage>
</organism>
<dbReference type="InterPro" id="IPR058051">
    <property type="entry name" value="Znf_RING_synoviolin"/>
</dbReference>
<evidence type="ECO:0000256" key="7">
    <source>
        <dbReference type="ARBA" id="ARBA00022692"/>
    </source>
</evidence>
<dbReference type="GO" id="GO:0061630">
    <property type="term" value="F:ubiquitin protein ligase activity"/>
    <property type="evidence" value="ECO:0007669"/>
    <property type="project" value="UniProtKB-EC"/>
</dbReference>
<keyword evidence="9 15" id="KW-0863">Zinc-finger</keyword>
<keyword evidence="7 17" id="KW-0812">Transmembrane</keyword>
<keyword evidence="12" id="KW-0862">Zinc</keyword>
<dbReference type="CDD" id="cd16479">
    <property type="entry name" value="RING-H2_synoviolin"/>
    <property type="match status" value="1"/>
</dbReference>
<dbReference type="EC" id="2.3.2.27" evidence="5"/>
<feature type="compositionally biased region" description="Basic and acidic residues" evidence="16">
    <location>
        <begin position="1026"/>
        <end position="1039"/>
    </location>
</feature>
<dbReference type="Gene3D" id="3.30.40.10">
    <property type="entry name" value="Zinc/RING finger domain, C3HC4 (zinc finger)"/>
    <property type="match status" value="1"/>
</dbReference>
<feature type="transmembrane region" description="Helical" evidence="17">
    <location>
        <begin position="141"/>
        <end position="160"/>
    </location>
</feature>
<evidence type="ECO:0000256" key="8">
    <source>
        <dbReference type="ARBA" id="ARBA00022723"/>
    </source>
</evidence>
<dbReference type="PROSITE" id="PS50089">
    <property type="entry name" value="ZF_RING_2"/>
    <property type="match status" value="1"/>
</dbReference>
<keyword evidence="20" id="KW-1185">Reference proteome</keyword>
<dbReference type="InterPro" id="IPR024766">
    <property type="entry name" value="Znf_RING_H2"/>
</dbReference>
<comment type="subcellular location">
    <subcellularLocation>
        <location evidence="2">Endoplasmic reticulum membrane</location>
        <topology evidence="2">Multi-pass membrane protein</topology>
    </subcellularLocation>
</comment>
<keyword evidence="8" id="KW-0479">Metal-binding</keyword>
<evidence type="ECO:0000256" key="6">
    <source>
        <dbReference type="ARBA" id="ARBA00022679"/>
    </source>
</evidence>
<dbReference type="UniPathway" id="UPA00143"/>
<evidence type="ECO:0000256" key="3">
    <source>
        <dbReference type="ARBA" id="ARBA00004906"/>
    </source>
</evidence>
<gene>
    <name evidence="19" type="ORF">GSTUAT00008863001</name>
</gene>
<sequence>MRLAVYGATSTVLGGGVILSAFNYRANFYSACVHLGQSNACLMVLTNLLLLLSILFGHGLQLVFYGPLRAPEIERLYEKAWYAVTETCLAMTIFRDEFDVRFIVMFGVLLFIKCFSWIGGGRVEFMETQPPVNPMLFHIRLASSLVLLLSACGAMLWHSVISVLELGRPNMMVMFAFEFAILLITSLGITGRYVLNVVEKFILKREAARRREARVVERDAVRNRRGAQRAENQRRRDLGEFVEDEALPEEGDEEDDDEIDVGGWEEKGTWVFYLELTTDLLKLATYLCFFAIVLTWYGLPLHIIRDVYLTLRSFITRIRDFIRYRRATAHMNSRYPDASAEEVEREGVCIICREEMRAWTAGAENEGGRAVGTQDQRSRPKRLPCGHVLHFSCLRSWLERQQRCPTCRRPVLDEPAANIPGGNNAANAAAPGPPGINFQAAGDGLGFRAEIAFGVGGPGLVQNLIDRMNAPPVQQWNRNAQRPQEPNADIALAMMGATGNMRTEIDQHIARTRQLLDRELAMIDITRRQLRQLQELQIHAQVAAGGAPDATARPENHAQVAAGGAPDATARPENPATPAPQEAGIQITPSRSTNVGARGDCVSTPGDQSAASTTLPTAGHPAPNGLQPNPGLPGGPLLPAGMTLPPGWSVVPLAVPGADPVANSPGTTTSGGGIRLLRRRGQRTYQEWMRAYHARMTPSAERTERQGELRPAHPPVGMAIPASRDLTIHFSSAPYSFSIPTIPEDISTRLTRTQIANLRPRVRESVAVISHFVQYHVDEDRLHLALEILYGLPEQFRRDVLDGWPDREMARVLGTGGECLPPPTTGRFNLAAYHVSVLAMQFSFESRVRLLLGIPKTPFRDSLVRYFQDPQINAELEKLDAAISDLGQPLPNVSSLLESISDWTEIPSLSESCDKDTAERAEKETREIANKRIRVLNDISLAMRTAANRLEQADRPPSERVVGQFNPNNELSLFGQRSIFDSIAQSRVLDSFGRDIVAEERLWLEKQHAVEGLLSTTSESTNAGQEKGKGRATVEDAEE</sequence>
<feature type="compositionally biased region" description="Polar residues" evidence="16">
    <location>
        <begin position="605"/>
        <end position="616"/>
    </location>
</feature>
<keyword evidence="10" id="KW-0833">Ubl conjugation pathway</keyword>
<feature type="compositionally biased region" description="Polar residues" evidence="16">
    <location>
        <begin position="1014"/>
        <end position="1024"/>
    </location>
</feature>
<evidence type="ECO:0000256" key="15">
    <source>
        <dbReference type="PROSITE-ProRule" id="PRU00175"/>
    </source>
</evidence>
<dbReference type="InterPro" id="IPR013083">
    <property type="entry name" value="Znf_RING/FYVE/PHD"/>
</dbReference>
<dbReference type="SUPFAM" id="SSF57850">
    <property type="entry name" value="RING/U-box"/>
    <property type="match status" value="1"/>
</dbReference>
<evidence type="ECO:0000256" key="14">
    <source>
        <dbReference type="ARBA" id="ARBA00023136"/>
    </source>
</evidence>
<comment type="pathway">
    <text evidence="3">Protein modification; protein ubiquitination.</text>
</comment>
<dbReference type="GO" id="GO:0043161">
    <property type="term" value="P:proteasome-mediated ubiquitin-dependent protein catabolic process"/>
    <property type="evidence" value="ECO:0007669"/>
    <property type="project" value="TreeGrafter"/>
</dbReference>
<protein>
    <recommendedName>
        <fullName evidence="5">RING-type E3 ubiquitin transferase</fullName>
        <ecNumber evidence="5">2.3.2.27</ecNumber>
    </recommendedName>
</protein>
<evidence type="ECO:0000256" key="1">
    <source>
        <dbReference type="ARBA" id="ARBA00000900"/>
    </source>
</evidence>
<feature type="transmembrane region" description="Helical" evidence="17">
    <location>
        <begin position="172"/>
        <end position="195"/>
    </location>
</feature>
<evidence type="ECO:0000256" key="10">
    <source>
        <dbReference type="ARBA" id="ARBA00022786"/>
    </source>
</evidence>
<dbReference type="InterPro" id="IPR001841">
    <property type="entry name" value="Znf_RING"/>
</dbReference>
<keyword evidence="13 17" id="KW-1133">Transmembrane helix</keyword>
<keyword evidence="14 17" id="KW-0472">Membrane</keyword>
<evidence type="ECO:0000256" key="13">
    <source>
        <dbReference type="ARBA" id="ARBA00022989"/>
    </source>
</evidence>
<comment type="catalytic activity">
    <reaction evidence="1">
        <text>S-ubiquitinyl-[E2 ubiquitin-conjugating enzyme]-L-cysteine + [acceptor protein]-L-lysine = [E2 ubiquitin-conjugating enzyme]-L-cysteine + N(6)-ubiquitinyl-[acceptor protein]-L-lysine.</text>
        <dbReference type="EC" id="2.3.2.27"/>
    </reaction>
</comment>
<dbReference type="GO" id="GO:0016567">
    <property type="term" value="P:protein ubiquitination"/>
    <property type="evidence" value="ECO:0007669"/>
    <property type="project" value="UniProtKB-UniPathway"/>
</dbReference>
<keyword evidence="6" id="KW-0808">Transferase</keyword>
<feature type="domain" description="RING-type" evidence="18">
    <location>
        <begin position="349"/>
        <end position="408"/>
    </location>
</feature>
<keyword evidence="11" id="KW-0256">Endoplasmic reticulum</keyword>
<evidence type="ECO:0000256" key="11">
    <source>
        <dbReference type="ARBA" id="ARBA00022824"/>
    </source>
</evidence>
<accession>A0A292PKP0</accession>
<feature type="transmembrane region" description="Helical" evidence="17">
    <location>
        <begin position="44"/>
        <end position="64"/>
    </location>
</feature>
<evidence type="ECO:0000256" key="4">
    <source>
        <dbReference type="ARBA" id="ARBA00010089"/>
    </source>
</evidence>